<dbReference type="Proteomes" id="UP000503840">
    <property type="component" value="Unassembled WGS sequence"/>
</dbReference>
<dbReference type="GO" id="GO:0004045">
    <property type="term" value="F:peptidyl-tRNA hydrolase activity"/>
    <property type="evidence" value="ECO:0007669"/>
    <property type="project" value="TreeGrafter"/>
</dbReference>
<dbReference type="GO" id="GO:0003747">
    <property type="term" value="F:translation release factor activity"/>
    <property type="evidence" value="ECO:0007669"/>
    <property type="project" value="InterPro"/>
</dbReference>
<dbReference type="Pfam" id="PF00472">
    <property type="entry name" value="RF-1"/>
    <property type="match status" value="1"/>
</dbReference>
<evidence type="ECO:0000259" key="3">
    <source>
        <dbReference type="Pfam" id="PF00472"/>
    </source>
</evidence>
<dbReference type="AlphaFoldDB" id="A0A7J0BM60"/>
<comment type="similarity">
    <text evidence="1">Belongs to the prokaryotic/mitochondrial release factor family.</text>
</comment>
<evidence type="ECO:0000256" key="2">
    <source>
        <dbReference type="SAM" id="MobiDB-lite"/>
    </source>
</evidence>
<protein>
    <submittedName>
        <fullName evidence="4">Aminoacyl-tRNA hydrolase</fullName>
    </submittedName>
</protein>
<feature type="compositionally biased region" description="Basic residues" evidence="2">
    <location>
        <begin position="118"/>
        <end position="129"/>
    </location>
</feature>
<dbReference type="InterPro" id="IPR000352">
    <property type="entry name" value="Pep_chain_release_fac_I"/>
</dbReference>
<dbReference type="GO" id="GO:0072344">
    <property type="term" value="P:rescue of stalled ribosome"/>
    <property type="evidence" value="ECO:0007669"/>
    <property type="project" value="TreeGrafter"/>
</dbReference>
<dbReference type="GO" id="GO:0043022">
    <property type="term" value="F:ribosome binding"/>
    <property type="evidence" value="ECO:0007669"/>
    <property type="project" value="TreeGrafter"/>
</dbReference>
<evidence type="ECO:0000313" key="4">
    <source>
        <dbReference type="EMBL" id="GFM34817.1"/>
    </source>
</evidence>
<dbReference type="PANTHER" id="PTHR47814">
    <property type="entry name" value="PEPTIDYL-TRNA HYDROLASE ARFB"/>
    <property type="match status" value="1"/>
</dbReference>
<organism evidence="4 5">
    <name type="scientific">Desulfovibrio subterraneus</name>
    <dbReference type="NCBI Taxonomy" id="2718620"/>
    <lineage>
        <taxon>Bacteria</taxon>
        <taxon>Pseudomonadati</taxon>
        <taxon>Thermodesulfobacteriota</taxon>
        <taxon>Desulfovibrionia</taxon>
        <taxon>Desulfovibrionales</taxon>
        <taxon>Desulfovibrionaceae</taxon>
        <taxon>Desulfovibrio</taxon>
    </lineage>
</organism>
<proteinExistence type="inferred from homology"/>
<dbReference type="Gene3D" id="3.30.160.20">
    <property type="match status" value="1"/>
</dbReference>
<dbReference type="SUPFAM" id="SSF75620">
    <property type="entry name" value="Release factor"/>
    <property type="match status" value="1"/>
</dbReference>
<comment type="caution">
    <text evidence="4">The sequence shown here is derived from an EMBL/GenBank/DDBJ whole genome shotgun (WGS) entry which is preliminary data.</text>
</comment>
<evidence type="ECO:0000313" key="5">
    <source>
        <dbReference type="Proteomes" id="UP000503840"/>
    </source>
</evidence>
<feature type="compositionally biased region" description="Basic residues" evidence="2">
    <location>
        <begin position="102"/>
        <end position="111"/>
    </location>
</feature>
<keyword evidence="5" id="KW-1185">Reference proteome</keyword>
<dbReference type="EMBL" id="BLVO01000016">
    <property type="protein sequence ID" value="GFM34817.1"/>
    <property type="molecule type" value="Genomic_DNA"/>
</dbReference>
<name>A0A7J0BM60_9BACT</name>
<dbReference type="RefSeq" id="WP_174406472.1">
    <property type="nucleotide sequence ID" value="NZ_BLVO01000016.1"/>
</dbReference>
<keyword evidence="4" id="KW-0378">Hydrolase</keyword>
<evidence type="ECO:0000256" key="1">
    <source>
        <dbReference type="ARBA" id="ARBA00010835"/>
    </source>
</evidence>
<feature type="region of interest" description="Disordered" evidence="2">
    <location>
        <begin position="102"/>
        <end position="141"/>
    </location>
</feature>
<dbReference type="NCBIfam" id="NF006718">
    <property type="entry name" value="PRK09256.1"/>
    <property type="match status" value="1"/>
</dbReference>
<gene>
    <name evidence="4" type="ORF">DSM101010T_31820</name>
</gene>
<dbReference type="InterPro" id="IPR045853">
    <property type="entry name" value="Pep_chain_release_fac_I_sf"/>
</dbReference>
<accession>A0A7J0BM60</accession>
<sequence>MALITVQPDLAIPEEEFTYTASRSSGPGGQHVNTTSSRITLRFDVQNSPSLTEWQRGKILEKLAGYIDREGVLAISCETQRSQHANRKEAVDRFIQLVQRALKKRPPRKPTRPTLGSKNRRITAKKQRGGVKQMRGKVHDE</sequence>
<reference evidence="4 5" key="1">
    <citation type="submission" date="2020-05" db="EMBL/GenBank/DDBJ databases">
        <title>Draft genome sequence of Desulfovibrio sp. strain HN2T.</title>
        <authorList>
            <person name="Ueno A."/>
            <person name="Tamazawa S."/>
            <person name="Tamamura S."/>
            <person name="Murakami T."/>
            <person name="Kiyama T."/>
            <person name="Inomata H."/>
            <person name="Amano Y."/>
            <person name="Miyakawa K."/>
            <person name="Tamaki H."/>
            <person name="Naganuma T."/>
            <person name="Kaneko K."/>
        </authorList>
    </citation>
    <scope>NUCLEOTIDE SEQUENCE [LARGE SCALE GENOMIC DNA]</scope>
    <source>
        <strain evidence="4 5">HN2</strain>
    </source>
</reference>
<feature type="domain" description="Prokaryotic-type class I peptide chain release factors" evidence="3">
    <location>
        <begin position="9"/>
        <end position="135"/>
    </location>
</feature>
<dbReference type="PANTHER" id="PTHR47814:SF1">
    <property type="entry name" value="PEPTIDYL-TRNA HYDROLASE ARFB"/>
    <property type="match status" value="1"/>
</dbReference>